<keyword evidence="3" id="KW-1185">Reference proteome</keyword>
<evidence type="ECO:0000313" key="2">
    <source>
        <dbReference type="EMBL" id="KLO11468.1"/>
    </source>
</evidence>
<feature type="transmembrane region" description="Helical" evidence="1">
    <location>
        <begin position="487"/>
        <end position="516"/>
    </location>
</feature>
<dbReference type="PANTHER" id="PTHR35043:SF7">
    <property type="entry name" value="TRANSCRIPTION FACTOR DOMAIN-CONTAINING PROTEIN"/>
    <property type="match status" value="1"/>
</dbReference>
<feature type="transmembrane region" description="Helical" evidence="1">
    <location>
        <begin position="449"/>
        <end position="467"/>
    </location>
</feature>
<feature type="transmembrane region" description="Helical" evidence="1">
    <location>
        <begin position="26"/>
        <end position="46"/>
    </location>
</feature>
<protein>
    <submittedName>
        <fullName evidence="2">Uncharacterized protein</fullName>
    </submittedName>
</protein>
<gene>
    <name evidence="2" type="ORF">SCHPADRAFT_942033</name>
</gene>
<reference evidence="2 3" key="1">
    <citation type="submission" date="2015-04" db="EMBL/GenBank/DDBJ databases">
        <title>Complete genome sequence of Schizopora paradoxa KUC8140, a cosmopolitan wood degrader in East Asia.</title>
        <authorList>
            <consortium name="DOE Joint Genome Institute"/>
            <person name="Min B."/>
            <person name="Park H."/>
            <person name="Jang Y."/>
            <person name="Kim J.-J."/>
            <person name="Kim K.H."/>
            <person name="Pangilinan J."/>
            <person name="Lipzen A."/>
            <person name="Riley R."/>
            <person name="Grigoriev I.V."/>
            <person name="Spatafora J.W."/>
            <person name="Choi I.-G."/>
        </authorList>
    </citation>
    <scope>NUCLEOTIDE SEQUENCE [LARGE SCALE GENOMIC DNA]</scope>
    <source>
        <strain evidence="2 3">KUC8140</strain>
    </source>
</reference>
<dbReference type="AlphaFoldDB" id="A0A0H2RPU0"/>
<keyword evidence="1" id="KW-0812">Transmembrane</keyword>
<keyword evidence="1" id="KW-1133">Transmembrane helix</keyword>
<sequence>MDNFKQLALANGKAPRLWIAQPDFRGTFGILSLCLSTLLICVWNAIHPDIPMRRFSTTRKLFVAFMWMVVAIFAPELLLFIAFNQRLAATKVLKLASKTFSAPPSKSAGEGDDTDLSERNVGKRKHPLTIVHGFYSAMGGFVFDFLDEEGQLDGPTFLPPGQTRMCISASGVQFLLRHDPDLIPDISEYSITERSKGSSFAKAVLVAQLAWFCANCISRLAQHLPLSLLEIATVAHGLCGMITYALWWSKPLNVADPTPIRGKRAREACALMQVCSMKHLYLAGGIMSIHLSAELDYLTTLPPNDEVEDKKGVTSIPPLSELPSVEGQIDSIVEGPVSLVPEKQSLGVVGLSPKQYVSPGVLVETSIELKAQILYRILRNDIPWHARRRMHNQPVHLTPLDVKRWLMASNAMRRYGVDLKSLADEIPSQQPHVMPKATMQASSDSKAKSLVGIVTTNAATVLLTVAFGLPHFLGWNAVFPSPRERHIWHAATITVTSWGVALGILAAIGLSVRWWFGASPWDRRGETAFVACGAVVYNTASGYLLVESIVQLFFLPREAYNLPSWSNYWPHFG</sequence>
<dbReference type="InParanoid" id="A0A0H2RPU0"/>
<feature type="transmembrane region" description="Helical" evidence="1">
    <location>
        <begin position="61"/>
        <end position="83"/>
    </location>
</feature>
<dbReference type="OrthoDB" id="3029001at2759"/>
<dbReference type="Proteomes" id="UP000053477">
    <property type="component" value="Unassembled WGS sequence"/>
</dbReference>
<accession>A0A0H2RPU0</accession>
<proteinExistence type="predicted"/>
<keyword evidence="1" id="KW-0472">Membrane</keyword>
<organism evidence="2 3">
    <name type="scientific">Schizopora paradoxa</name>
    <dbReference type="NCBI Taxonomy" id="27342"/>
    <lineage>
        <taxon>Eukaryota</taxon>
        <taxon>Fungi</taxon>
        <taxon>Dikarya</taxon>
        <taxon>Basidiomycota</taxon>
        <taxon>Agaricomycotina</taxon>
        <taxon>Agaricomycetes</taxon>
        <taxon>Hymenochaetales</taxon>
        <taxon>Schizoporaceae</taxon>
        <taxon>Schizopora</taxon>
    </lineage>
</organism>
<name>A0A0H2RPU0_9AGAM</name>
<dbReference type="STRING" id="27342.A0A0H2RPU0"/>
<feature type="transmembrane region" description="Helical" evidence="1">
    <location>
        <begin position="528"/>
        <end position="554"/>
    </location>
</feature>
<dbReference type="EMBL" id="KQ085999">
    <property type="protein sequence ID" value="KLO11468.1"/>
    <property type="molecule type" value="Genomic_DNA"/>
</dbReference>
<evidence type="ECO:0000313" key="3">
    <source>
        <dbReference type="Proteomes" id="UP000053477"/>
    </source>
</evidence>
<dbReference type="PANTHER" id="PTHR35043">
    <property type="entry name" value="TRANSCRIPTION FACTOR DOMAIN-CONTAINING PROTEIN"/>
    <property type="match status" value="1"/>
</dbReference>
<evidence type="ECO:0000256" key="1">
    <source>
        <dbReference type="SAM" id="Phobius"/>
    </source>
</evidence>